<reference evidence="16" key="1">
    <citation type="journal article" date="2014" name="Genome Announc.">
        <title>Draft genome sequence of the formaldehyde-resistant fungus Byssochlamys spectabilis No. 5 (anamorph Paecilomyces variotii No. 5) (NBRC109023).</title>
        <authorList>
            <person name="Oka T."/>
            <person name="Ekino K."/>
            <person name="Fukuda K."/>
            <person name="Nomura Y."/>
        </authorList>
    </citation>
    <scope>NUCLEOTIDE SEQUENCE [LARGE SCALE GENOMIC DNA]</scope>
    <source>
        <strain evidence="16">No. 5 / NBRC 109023</strain>
    </source>
</reference>
<organism evidence="15 16">
    <name type="scientific">Byssochlamys spectabilis (strain No. 5 / NBRC 109023)</name>
    <name type="common">Paecilomyces variotii</name>
    <dbReference type="NCBI Taxonomy" id="1356009"/>
    <lineage>
        <taxon>Eukaryota</taxon>
        <taxon>Fungi</taxon>
        <taxon>Dikarya</taxon>
        <taxon>Ascomycota</taxon>
        <taxon>Pezizomycotina</taxon>
        <taxon>Eurotiomycetes</taxon>
        <taxon>Eurotiomycetidae</taxon>
        <taxon>Eurotiales</taxon>
        <taxon>Thermoascaceae</taxon>
        <taxon>Paecilomyces</taxon>
    </lineage>
</organism>
<name>V5I4X4_BYSSN</name>
<dbReference type="GO" id="GO:0006538">
    <property type="term" value="P:L-glutamate catabolic process"/>
    <property type="evidence" value="ECO:0007669"/>
    <property type="project" value="TreeGrafter"/>
</dbReference>
<feature type="compositionally biased region" description="Polar residues" evidence="13">
    <location>
        <begin position="737"/>
        <end position="755"/>
    </location>
</feature>
<dbReference type="PANTHER" id="PTHR43321:SF3">
    <property type="entry name" value="GLUTAMATE DECARBOXYLASE"/>
    <property type="match status" value="1"/>
</dbReference>
<evidence type="ECO:0000256" key="12">
    <source>
        <dbReference type="RuleBase" id="RU361171"/>
    </source>
</evidence>
<feature type="region of interest" description="Disordered" evidence="13">
    <location>
        <begin position="553"/>
        <end position="610"/>
    </location>
</feature>
<dbReference type="InterPro" id="IPR021858">
    <property type="entry name" value="Fun_TF"/>
</dbReference>
<comment type="caution">
    <text evidence="15">The sequence shown here is derived from an EMBL/GenBank/DDBJ whole genome shotgun (WGS) entry which is preliminary data.</text>
</comment>
<dbReference type="PROSITE" id="PS50048">
    <property type="entry name" value="ZN2_CY6_FUNGAL_2"/>
    <property type="match status" value="1"/>
</dbReference>
<dbReference type="Gene3D" id="4.10.280.50">
    <property type="match status" value="1"/>
</dbReference>
<feature type="compositionally biased region" description="Polar residues" evidence="13">
    <location>
        <begin position="586"/>
        <end position="600"/>
    </location>
</feature>
<feature type="compositionally biased region" description="Low complexity" evidence="13">
    <location>
        <begin position="667"/>
        <end position="679"/>
    </location>
</feature>
<dbReference type="GO" id="GO:0030170">
    <property type="term" value="F:pyridoxal phosphate binding"/>
    <property type="evidence" value="ECO:0007669"/>
    <property type="project" value="InterPro"/>
</dbReference>
<dbReference type="GO" id="GO:0005829">
    <property type="term" value="C:cytosol"/>
    <property type="evidence" value="ECO:0007669"/>
    <property type="project" value="TreeGrafter"/>
</dbReference>
<protein>
    <recommendedName>
        <fullName evidence="3 12">Glutamate decarboxylase</fullName>
        <ecNumber evidence="3 12">4.1.1.15</ecNumber>
    </recommendedName>
</protein>
<keyword evidence="4 11" id="KW-0663">Pyridoxal phosphate</keyword>
<dbReference type="GO" id="GO:0003677">
    <property type="term" value="F:DNA binding"/>
    <property type="evidence" value="ECO:0007669"/>
    <property type="project" value="UniProtKB-KW"/>
</dbReference>
<dbReference type="Gene3D" id="4.10.240.10">
    <property type="entry name" value="Zn(2)-C6 fungal-type DNA-binding domain"/>
    <property type="match status" value="1"/>
</dbReference>
<dbReference type="Gene3D" id="3.90.1150.160">
    <property type="match status" value="1"/>
</dbReference>
<keyword evidence="6" id="KW-0238">DNA-binding</keyword>
<evidence type="ECO:0000256" key="2">
    <source>
        <dbReference type="ARBA" id="ARBA00009533"/>
    </source>
</evidence>
<dbReference type="eggNOG" id="KOG1383">
    <property type="taxonomic scope" value="Eukaryota"/>
</dbReference>
<keyword evidence="8 12" id="KW-0456">Lyase</keyword>
<dbReference type="CDD" id="cd00067">
    <property type="entry name" value="GAL4"/>
    <property type="match status" value="1"/>
</dbReference>
<evidence type="ECO:0000256" key="11">
    <source>
        <dbReference type="PIRSR" id="PIRSR602129-50"/>
    </source>
</evidence>
<evidence type="ECO:0000256" key="7">
    <source>
        <dbReference type="ARBA" id="ARBA00023163"/>
    </source>
</evidence>
<dbReference type="InterPro" id="IPR002129">
    <property type="entry name" value="PyrdxlP-dep_de-COase"/>
</dbReference>
<evidence type="ECO:0000256" key="13">
    <source>
        <dbReference type="SAM" id="MobiDB-lite"/>
    </source>
</evidence>
<evidence type="ECO:0000259" key="14">
    <source>
        <dbReference type="PROSITE" id="PS50048"/>
    </source>
</evidence>
<comment type="catalytic activity">
    <reaction evidence="10 12">
        <text>L-glutamate + H(+) = 4-aminobutanoate + CO2</text>
        <dbReference type="Rhea" id="RHEA:17785"/>
        <dbReference type="ChEBI" id="CHEBI:15378"/>
        <dbReference type="ChEBI" id="CHEBI:16526"/>
        <dbReference type="ChEBI" id="CHEBI:29985"/>
        <dbReference type="ChEBI" id="CHEBI:59888"/>
        <dbReference type="EC" id="4.1.1.15"/>
    </reaction>
</comment>
<feature type="compositionally biased region" description="Low complexity" evidence="13">
    <location>
        <begin position="571"/>
        <end position="580"/>
    </location>
</feature>
<dbReference type="SUPFAM" id="SSF53383">
    <property type="entry name" value="PLP-dependent transferases"/>
    <property type="match status" value="1"/>
</dbReference>
<keyword evidence="5" id="KW-0805">Transcription regulation</keyword>
<dbReference type="GO" id="GO:0004351">
    <property type="term" value="F:glutamate decarboxylase activity"/>
    <property type="evidence" value="ECO:0007669"/>
    <property type="project" value="UniProtKB-EC"/>
</dbReference>
<evidence type="ECO:0000313" key="16">
    <source>
        <dbReference type="Proteomes" id="UP000018001"/>
    </source>
</evidence>
<dbReference type="SMART" id="SM00066">
    <property type="entry name" value="GAL4"/>
    <property type="match status" value="1"/>
</dbReference>
<accession>V5I4X4</accession>
<feature type="region of interest" description="Disordered" evidence="13">
    <location>
        <begin position="505"/>
        <end position="537"/>
    </location>
</feature>
<feature type="modified residue" description="N6-(pyridoxal phosphate)lysine" evidence="11">
    <location>
        <position position="301"/>
    </location>
</feature>
<dbReference type="GO" id="GO:0008270">
    <property type="term" value="F:zinc ion binding"/>
    <property type="evidence" value="ECO:0007669"/>
    <property type="project" value="InterPro"/>
</dbReference>
<evidence type="ECO:0000256" key="5">
    <source>
        <dbReference type="ARBA" id="ARBA00023015"/>
    </source>
</evidence>
<dbReference type="NCBIfam" id="TIGR01788">
    <property type="entry name" value="Glu-decarb-GAD"/>
    <property type="match status" value="1"/>
</dbReference>
<dbReference type="Pfam" id="PF00282">
    <property type="entry name" value="Pyridoxal_deC"/>
    <property type="match status" value="1"/>
</dbReference>
<dbReference type="Pfam" id="PF00172">
    <property type="entry name" value="Zn_clus"/>
    <property type="match status" value="1"/>
</dbReference>
<evidence type="ECO:0000256" key="4">
    <source>
        <dbReference type="ARBA" id="ARBA00022898"/>
    </source>
</evidence>
<comment type="cofactor">
    <cofactor evidence="1 11 12">
        <name>pyridoxal 5'-phosphate</name>
        <dbReference type="ChEBI" id="CHEBI:597326"/>
    </cofactor>
</comment>
<dbReference type="InterPro" id="IPR015421">
    <property type="entry name" value="PyrdxlP-dep_Trfase_major"/>
</dbReference>
<feature type="compositionally biased region" description="Polar residues" evidence="13">
    <location>
        <begin position="507"/>
        <end position="516"/>
    </location>
</feature>
<dbReference type="EMBL" id="BAUL01000264">
    <property type="protein sequence ID" value="GAD98840.1"/>
    <property type="molecule type" value="Genomic_DNA"/>
</dbReference>
<dbReference type="InterPro" id="IPR001138">
    <property type="entry name" value="Zn2Cys6_DnaBD"/>
</dbReference>
<feature type="compositionally biased region" description="Polar residues" evidence="13">
    <location>
        <begin position="687"/>
        <end position="706"/>
    </location>
</feature>
<keyword evidence="12" id="KW-0210">Decarboxylase</keyword>
<dbReference type="InterPro" id="IPR015424">
    <property type="entry name" value="PyrdxlP-dep_Trfase"/>
</dbReference>
<feature type="domain" description="Zn(2)-C6 fungal-type" evidence="14">
    <location>
        <begin position="611"/>
        <end position="639"/>
    </location>
</feature>
<keyword evidence="16" id="KW-1185">Reference proteome</keyword>
<evidence type="ECO:0000256" key="9">
    <source>
        <dbReference type="ARBA" id="ARBA00023242"/>
    </source>
</evidence>
<sequence>MSLSHHIDPDAIIKELRQDPEKSWKRNIHTENAVSCVTPYSTRYASKEEIPKFKIPRNGAPAAAVRQILEDELDLDGKPNLNLASFVGTYMEREANALMSENISKNLSDADEYPALMTMHSRCVSMIAGLWGAQPGEQAVGSATVGSSEAIHLGGLAMKRNWQQKRKEQGKDTLKPNIIMGANAQVALEKFARYFDVEARILDVSEKSEFRLDPELVKQNIDENTIGVYVILGSTYTGHFEPVEEVSKVLDEYEAKTGHYIPIHVDAASGGFIAPFTHAGAGAKWNFELPRVKSINTSGHKYGLVYAGIGWIIWRDKSYLPKDLIFELHYLGGTEETYTLNFSRPGAQVIGQYYNLVHLGFNGYREIMENCLANARLLSKALERTGWFTCVSGIHRKNAFRGVTEAVLPSHEENSAAYKPGLPVVSFRLSDSFQKQYPHVKQDSISLLLRAKQYIIPNYPLPPKTDNIEILRIVVRESMSADLVDRLISDIVAVTERLMASDPVDLNQLQTGPTTLERSHGSEKRQEGHGWKLGRHPMAKGIHKSLGMETIKIPSPSAFLDPPSLNPSRGQPAKKPASKQPSPPSTSRQPVGNAITSTGLNKPKQSKSRNGCITCKTKRLKCDETKPTCQQCHKRNVECGGYKKDFKWRPFEESNFVTRSAPRPKKAAANSSLSSSAPAHIAKLSGDASTSPVASRTATPLTSPSFNHPLPQGSPTFGMDGSPPTGTSLPTDPLHASRSSTEFSARTFPDNSPNDAFSAGQDPLPSEPGSLGILDLNDDLSELMFSGSGMDIDSASQSIPFQIDSMSFSELLEDENANIEEVVRQSDPGIEIWPPRNPTQTQSSTSIVDGSVLFRQPDLACGSPEMLVVRFDRRTCGILSVKDGASENPWRTAVWPLARDSPALYHALFALTAFHSSKENPSFRVQGVDHMRKSILYMVQGISNMRTDAALATTLALAFAESWDKHTSTGIQHLRGAKALVSQALRDRGKTGSNADDLARLRFLYNTWVYMDVIARLTSLDEGGREEIDMSPFEMPNDAVHEIDPLMGCASTLFPLIGRVANLIQRVRTSESNSIAIISQAIELKTLIEQWEPPQFFEPPEDPTSDVQHSYQTAQAYRWATLLYLHQAVPEIPSESSADLAKRVLILLATVPLSSRTTIVHIYPLLAASCEADKQEDRDWILERWTAMQNRLMIGNIDRCLEVIQEVWRRRDAYEAERQRRQRRFPARAGSYVAPVDTMKRKSSHGPPIGGDLNTSGFYGLTEPWKKRAVNETGNSPMALSTSNSRRSSVVSPMDNIEFEKTVRGRLHWIAVMKDWDWEVLLG</sequence>
<dbReference type="InterPro" id="IPR010107">
    <property type="entry name" value="Glutamate_decarboxylase"/>
</dbReference>
<feature type="compositionally biased region" description="Basic and acidic residues" evidence="13">
    <location>
        <begin position="517"/>
        <end position="530"/>
    </location>
</feature>
<dbReference type="GO" id="GO:0000981">
    <property type="term" value="F:DNA-binding transcription factor activity, RNA polymerase II-specific"/>
    <property type="evidence" value="ECO:0007669"/>
    <property type="project" value="InterPro"/>
</dbReference>
<dbReference type="SUPFAM" id="SSF57701">
    <property type="entry name" value="Zn2/Cys6 DNA-binding domain"/>
    <property type="match status" value="1"/>
</dbReference>
<evidence type="ECO:0000256" key="1">
    <source>
        <dbReference type="ARBA" id="ARBA00001933"/>
    </source>
</evidence>
<keyword evidence="7" id="KW-0804">Transcription</keyword>
<dbReference type="EC" id="4.1.1.15" evidence="3 12"/>
<dbReference type="PROSITE" id="PS00463">
    <property type="entry name" value="ZN2_CY6_FUNGAL_1"/>
    <property type="match status" value="1"/>
</dbReference>
<proteinExistence type="inferred from homology"/>
<dbReference type="InterPro" id="IPR036864">
    <property type="entry name" value="Zn2-C6_fun-type_DNA-bd_sf"/>
</dbReference>
<evidence type="ECO:0000256" key="3">
    <source>
        <dbReference type="ARBA" id="ARBA00012421"/>
    </source>
</evidence>
<gene>
    <name evidence="15" type="ORF">PVAR5_7542</name>
</gene>
<dbReference type="FunFam" id="4.10.280.50:FF:000001">
    <property type="entry name" value="Glutamate decarboxylase"/>
    <property type="match status" value="1"/>
</dbReference>
<dbReference type="Gene3D" id="3.40.640.10">
    <property type="entry name" value="Type I PLP-dependent aspartate aminotransferase-like (Major domain)"/>
    <property type="match status" value="1"/>
</dbReference>
<dbReference type="Proteomes" id="UP000018001">
    <property type="component" value="Unassembled WGS sequence"/>
</dbReference>
<feature type="region of interest" description="Disordered" evidence="13">
    <location>
        <begin position="656"/>
        <end position="765"/>
    </location>
</feature>
<dbReference type="HOGENOM" id="CLU_259671_0_0_1"/>
<evidence type="ECO:0000313" key="15">
    <source>
        <dbReference type="EMBL" id="GAD98840.1"/>
    </source>
</evidence>
<comment type="similarity">
    <text evidence="2 12">Belongs to the group II decarboxylase family.</text>
</comment>
<dbReference type="OrthoDB" id="3886144at2759"/>
<dbReference type="FunFam" id="3.40.640.10:FF:000017">
    <property type="entry name" value="Glutamate decarboxylase"/>
    <property type="match status" value="1"/>
</dbReference>
<evidence type="ECO:0000256" key="10">
    <source>
        <dbReference type="ARBA" id="ARBA00048868"/>
    </source>
</evidence>
<evidence type="ECO:0000256" key="8">
    <source>
        <dbReference type="ARBA" id="ARBA00023239"/>
    </source>
</evidence>
<dbReference type="Pfam" id="PF11951">
    <property type="entry name" value="Fungal_trans_2"/>
    <property type="match status" value="1"/>
</dbReference>
<evidence type="ECO:0000256" key="6">
    <source>
        <dbReference type="ARBA" id="ARBA00023125"/>
    </source>
</evidence>
<dbReference type="PANTHER" id="PTHR43321">
    <property type="entry name" value="GLUTAMATE DECARBOXYLASE"/>
    <property type="match status" value="1"/>
</dbReference>
<dbReference type="InParanoid" id="V5I4X4"/>
<keyword evidence="9" id="KW-0539">Nucleus</keyword>